<evidence type="ECO:0000256" key="2">
    <source>
        <dbReference type="ARBA" id="ARBA00023315"/>
    </source>
</evidence>
<dbReference type="SUPFAM" id="SSF55729">
    <property type="entry name" value="Acyl-CoA N-acyltransferases (Nat)"/>
    <property type="match status" value="2"/>
</dbReference>
<dbReference type="Pfam" id="PF13302">
    <property type="entry name" value="Acetyltransf_3"/>
    <property type="match status" value="1"/>
</dbReference>
<keyword evidence="1" id="KW-0808">Transferase</keyword>
<feature type="domain" description="N-acetyltransferase" evidence="4">
    <location>
        <begin position="186"/>
        <end position="334"/>
    </location>
</feature>
<dbReference type="RefSeq" id="WP_097441529.1">
    <property type="nucleotide sequence ID" value="NZ_NBWU01000001.1"/>
</dbReference>
<name>A0A2A4GDY7_9FLAO</name>
<dbReference type="OrthoDB" id="883856at2"/>
<dbReference type="Proteomes" id="UP000219559">
    <property type="component" value="Unassembled WGS sequence"/>
</dbReference>
<dbReference type="PANTHER" id="PTHR43792:SF8">
    <property type="entry name" value="[RIBOSOMAL PROTEIN US5]-ALANINE N-ACETYLTRANSFERASE"/>
    <property type="match status" value="1"/>
</dbReference>
<dbReference type="AlphaFoldDB" id="A0A2A4GDY7"/>
<evidence type="ECO:0000259" key="4">
    <source>
        <dbReference type="PROSITE" id="PS51186"/>
    </source>
</evidence>
<keyword evidence="6" id="KW-1185">Reference proteome</keyword>
<dbReference type="GO" id="GO:0016747">
    <property type="term" value="F:acyltransferase activity, transferring groups other than amino-acyl groups"/>
    <property type="evidence" value="ECO:0007669"/>
    <property type="project" value="InterPro"/>
</dbReference>
<proteinExistence type="inferred from homology"/>
<evidence type="ECO:0000313" key="6">
    <source>
        <dbReference type="Proteomes" id="UP000219559"/>
    </source>
</evidence>
<dbReference type="Gene3D" id="3.40.630.30">
    <property type="match status" value="2"/>
</dbReference>
<dbReference type="Pfam" id="PF00583">
    <property type="entry name" value="Acetyltransf_1"/>
    <property type="match status" value="1"/>
</dbReference>
<dbReference type="CDD" id="cd04301">
    <property type="entry name" value="NAT_SF"/>
    <property type="match status" value="1"/>
</dbReference>
<sequence length="334" mass="38121">MRATESTPSFYLKTLKPEDLEPYYHMVSRNRERLNDFFAGTVSRTQTKADTKAFLEWMQQAKAQKQYYPFVIVAQETGAFIGFIDLKNLDWHLPKGEIGFYSDQDVEGQGLMSLVLPQFCDYCFTEIGLHKVFLRTHQTNVATQRLALKSGFTREGLLREDYKTSSGAYLDLIYYGKLASEASNSLRFEKVENEHPDFQRLVSQLDLELAKRDGDAHGFYDQFNSIQNLRHCLVAYQGTKAVACGAFKAFDAETIEIKRMYTLMEFRGKGIAGKVLGQLESWALTLGYSQAVLETGKRQPEAIARYKKSGYNTTPNYGPYRGVENSICFIKVLH</sequence>
<gene>
    <name evidence="5" type="ORF">B7P33_01505</name>
</gene>
<dbReference type="InterPro" id="IPR016181">
    <property type="entry name" value="Acyl_CoA_acyltransferase"/>
</dbReference>
<protein>
    <recommendedName>
        <fullName evidence="4">N-acetyltransferase domain-containing protein</fullName>
    </recommendedName>
</protein>
<evidence type="ECO:0000256" key="3">
    <source>
        <dbReference type="ARBA" id="ARBA00038502"/>
    </source>
</evidence>
<comment type="similarity">
    <text evidence="3">Belongs to the acetyltransferase family. RimJ subfamily.</text>
</comment>
<accession>A0A2A4GDY7</accession>
<evidence type="ECO:0000313" key="5">
    <source>
        <dbReference type="EMBL" id="PCE66005.1"/>
    </source>
</evidence>
<feature type="domain" description="N-acetyltransferase" evidence="4">
    <location>
        <begin position="10"/>
        <end position="176"/>
    </location>
</feature>
<dbReference type="PROSITE" id="PS51186">
    <property type="entry name" value="GNAT"/>
    <property type="match status" value="2"/>
</dbReference>
<dbReference type="PANTHER" id="PTHR43792">
    <property type="entry name" value="GNAT FAMILY, PUTATIVE (AFU_ORTHOLOGUE AFUA_3G00765)-RELATED-RELATED"/>
    <property type="match status" value="1"/>
</dbReference>
<evidence type="ECO:0000256" key="1">
    <source>
        <dbReference type="ARBA" id="ARBA00022679"/>
    </source>
</evidence>
<reference evidence="5 6" key="1">
    <citation type="submission" date="2017-04" db="EMBL/GenBank/DDBJ databases">
        <title>A new member of the family Flavobacteriaceae isolated from ascidians.</title>
        <authorList>
            <person name="Chen L."/>
        </authorList>
    </citation>
    <scope>NUCLEOTIDE SEQUENCE [LARGE SCALE GENOMIC DNA]</scope>
    <source>
        <strain evidence="5 6">HQA918</strain>
    </source>
</reference>
<organism evidence="5 6">
    <name type="scientific">Sediminicola luteus</name>
    <dbReference type="NCBI Taxonomy" id="319238"/>
    <lineage>
        <taxon>Bacteria</taxon>
        <taxon>Pseudomonadati</taxon>
        <taxon>Bacteroidota</taxon>
        <taxon>Flavobacteriia</taxon>
        <taxon>Flavobacteriales</taxon>
        <taxon>Flavobacteriaceae</taxon>
        <taxon>Sediminicola</taxon>
    </lineage>
</organism>
<keyword evidence="2" id="KW-0012">Acyltransferase</keyword>
<dbReference type="InterPro" id="IPR051531">
    <property type="entry name" value="N-acetyltransferase"/>
</dbReference>
<dbReference type="InterPro" id="IPR000182">
    <property type="entry name" value="GNAT_dom"/>
</dbReference>
<comment type="caution">
    <text evidence="5">The sequence shown here is derived from an EMBL/GenBank/DDBJ whole genome shotgun (WGS) entry which is preliminary data.</text>
</comment>
<dbReference type="EMBL" id="NBWU01000001">
    <property type="protein sequence ID" value="PCE66005.1"/>
    <property type="molecule type" value="Genomic_DNA"/>
</dbReference>